<dbReference type="Pfam" id="PF01225">
    <property type="entry name" value="Mur_ligase"/>
    <property type="match status" value="1"/>
</dbReference>
<accession>A0A133PPA5</accession>
<dbReference type="Gene3D" id="3.40.1190.10">
    <property type="entry name" value="Mur-like, catalytic domain"/>
    <property type="match status" value="1"/>
</dbReference>
<sequence>MKLEKILNNLDIIDANFEIDKEIEIKNIAFHTDDVVEGGIFVAIKGYVTDGHKFIKKARELGAEIAVVEDYSEEDIKQIRVENSRIALADMARNFYEDPSKDMNVIGITATNGKTTTAFMVNSILEEDKRNTGIIGTVLTRYADVMIPSVLTTPESLTLQSYFRDMKDKGVTDVTMEVSSSAQELYRNKNIDFDIVTFNNLGREHIDQHGSFENYFRFKSRLIRHAKEDALAILNADDEKIYSLKDKTMAHVLSFSLENNDADFGIQDLDLSSGKGKFNFKINRDIKIKDFILEKSEFNIELGSVGYSSVMNSLVAIIIGLCLKIDTETIKRALKNFKGVERRFELIFDEEFKILDDHFANEKNIDATMETLKEMDYKNLNILYAIRGKRGVEVNREITERLVKWIKVLNPKSLTATLSRDTVKEKDRVTDEELKVFKDILEKNKIDCKIYDTLEESINDAIDLLDQDDVLLLAGCQGMDKGAGFVKEKLLRENKVKDIKGFSHRIDKRIC</sequence>
<evidence type="ECO:0000313" key="5">
    <source>
        <dbReference type="Proteomes" id="UP000070174"/>
    </source>
</evidence>
<dbReference type="SUPFAM" id="SSF63418">
    <property type="entry name" value="MurE/MurF N-terminal domain"/>
    <property type="match status" value="1"/>
</dbReference>
<dbReference type="AlphaFoldDB" id="A0A133PPA5"/>
<dbReference type="Proteomes" id="UP000070174">
    <property type="component" value="Unassembled WGS sequence"/>
</dbReference>
<comment type="pathway">
    <text evidence="1">Cell wall biogenesis; peptidoglycan biosynthesis.</text>
</comment>
<evidence type="ECO:0000259" key="2">
    <source>
        <dbReference type="Pfam" id="PF01225"/>
    </source>
</evidence>
<dbReference type="SUPFAM" id="SSF53623">
    <property type="entry name" value="MurD-like peptide ligases, catalytic domain"/>
    <property type="match status" value="1"/>
</dbReference>
<evidence type="ECO:0000256" key="1">
    <source>
        <dbReference type="ARBA" id="ARBA00004752"/>
    </source>
</evidence>
<feature type="domain" description="Mur ligase central" evidence="3">
    <location>
        <begin position="108"/>
        <end position="319"/>
    </location>
</feature>
<dbReference type="Pfam" id="PF08245">
    <property type="entry name" value="Mur_ligase_M"/>
    <property type="match status" value="1"/>
</dbReference>
<gene>
    <name evidence="4" type="ORF">HMPREF3229_00922</name>
</gene>
<name>A0A133PPA5_9FIRM</name>
<dbReference type="PATRIC" id="fig|54005.3.peg.907"/>
<protein>
    <submittedName>
        <fullName evidence="4">UDP-N-acetylmuramoyl-L-alanyl-D-glutamate--2, 6-diaminopimelate ligase</fullName>
    </submittedName>
</protein>
<dbReference type="InterPro" id="IPR035911">
    <property type="entry name" value="MurE/MurF_N"/>
</dbReference>
<evidence type="ECO:0000259" key="3">
    <source>
        <dbReference type="Pfam" id="PF08245"/>
    </source>
</evidence>
<feature type="domain" description="Mur ligase N-terminal catalytic" evidence="2">
    <location>
        <begin position="28"/>
        <end position="96"/>
    </location>
</feature>
<dbReference type="InterPro" id="IPR000713">
    <property type="entry name" value="Mur_ligase_N"/>
</dbReference>
<comment type="caution">
    <text evidence="4">The sequence shown here is derived from an EMBL/GenBank/DDBJ whole genome shotgun (WGS) entry which is preliminary data.</text>
</comment>
<dbReference type="PANTHER" id="PTHR23135:SF4">
    <property type="entry name" value="UDP-N-ACETYLMURAMOYL-L-ALANYL-D-GLUTAMATE--2,6-DIAMINOPIMELATE LIGASE MURE HOMOLOG, CHLOROPLASTIC"/>
    <property type="match status" value="1"/>
</dbReference>
<keyword evidence="4" id="KW-0436">Ligase</keyword>
<evidence type="ECO:0000313" key="4">
    <source>
        <dbReference type="EMBL" id="KXA30459.1"/>
    </source>
</evidence>
<dbReference type="InterPro" id="IPR013221">
    <property type="entry name" value="Mur_ligase_cen"/>
</dbReference>
<proteinExistence type="predicted"/>
<dbReference type="EMBL" id="LRQE01000025">
    <property type="protein sequence ID" value="KXA30459.1"/>
    <property type="molecule type" value="Genomic_DNA"/>
</dbReference>
<dbReference type="Gene3D" id="3.40.1390.10">
    <property type="entry name" value="MurE/MurF, N-terminal domain"/>
    <property type="match status" value="1"/>
</dbReference>
<dbReference type="GO" id="GO:0016881">
    <property type="term" value="F:acid-amino acid ligase activity"/>
    <property type="evidence" value="ECO:0007669"/>
    <property type="project" value="InterPro"/>
</dbReference>
<dbReference type="PANTHER" id="PTHR23135">
    <property type="entry name" value="MUR LIGASE FAMILY MEMBER"/>
    <property type="match status" value="1"/>
</dbReference>
<dbReference type="InterPro" id="IPR036615">
    <property type="entry name" value="Mur_ligase_C_dom_sf"/>
</dbReference>
<dbReference type="SUPFAM" id="SSF53244">
    <property type="entry name" value="MurD-like peptide ligases, peptide-binding domain"/>
    <property type="match status" value="1"/>
</dbReference>
<dbReference type="RefSeq" id="WP_060800084.1">
    <property type="nucleotide sequence ID" value="NZ_KQ957097.1"/>
</dbReference>
<dbReference type="InterPro" id="IPR036565">
    <property type="entry name" value="Mur-like_cat_sf"/>
</dbReference>
<dbReference type="GO" id="GO:0005524">
    <property type="term" value="F:ATP binding"/>
    <property type="evidence" value="ECO:0007669"/>
    <property type="project" value="InterPro"/>
</dbReference>
<organism evidence="4">
    <name type="scientific">Peptoniphilus harei</name>
    <dbReference type="NCBI Taxonomy" id="54005"/>
    <lineage>
        <taxon>Bacteria</taxon>
        <taxon>Bacillati</taxon>
        <taxon>Bacillota</taxon>
        <taxon>Tissierellia</taxon>
        <taxon>Tissierellales</taxon>
        <taxon>Peptoniphilaceae</taxon>
        <taxon>Peptoniphilus</taxon>
    </lineage>
</organism>
<reference evidence="4 5" key="1">
    <citation type="submission" date="2016-01" db="EMBL/GenBank/DDBJ databases">
        <authorList>
            <person name="Oliw E.H."/>
        </authorList>
    </citation>
    <scope>NUCLEOTIDE SEQUENCE [LARGE SCALE GENOMIC DNA]</scope>
    <source>
        <strain evidence="4 5">CMW7756A</strain>
    </source>
</reference>